<dbReference type="SUPFAM" id="SSF51735">
    <property type="entry name" value="NAD(P)-binding Rossmann-fold domains"/>
    <property type="match status" value="1"/>
</dbReference>
<dbReference type="RefSeq" id="WP_345630496.1">
    <property type="nucleotide sequence ID" value="NZ_BAABJQ010000008.1"/>
</dbReference>
<accession>A0ABP9RU09</accession>
<dbReference type="InterPro" id="IPR055280">
    <property type="entry name" value="TIC32"/>
</dbReference>
<sequence length="97" mass="10052">MSLIETSFGFASTVADVAAGIDLTGRRAVVTGAPSGLGLETARALAATGAEITLPVRDRAETVERRSATLHGVARYALDPDNAQRLWTLSETLLAAA</sequence>
<evidence type="ECO:0000313" key="1">
    <source>
        <dbReference type="EMBL" id="GAA5186532.1"/>
    </source>
</evidence>
<reference evidence="2" key="1">
    <citation type="journal article" date="2019" name="Int. J. Syst. Evol. Microbiol.">
        <title>The Global Catalogue of Microorganisms (GCM) 10K type strain sequencing project: providing services to taxonomists for standard genome sequencing and annotation.</title>
        <authorList>
            <consortium name="The Broad Institute Genomics Platform"/>
            <consortium name="The Broad Institute Genome Sequencing Center for Infectious Disease"/>
            <person name="Wu L."/>
            <person name="Ma J."/>
        </authorList>
    </citation>
    <scope>NUCLEOTIDE SEQUENCE [LARGE SCALE GENOMIC DNA]</scope>
    <source>
        <strain evidence="2">JCM 18304</strain>
    </source>
</reference>
<name>A0ABP9RU09_9ACTN</name>
<dbReference type="Pfam" id="PF00106">
    <property type="entry name" value="adh_short"/>
    <property type="match status" value="1"/>
</dbReference>
<keyword evidence="2" id="KW-1185">Reference proteome</keyword>
<dbReference type="EMBL" id="BAABJQ010000008">
    <property type="protein sequence ID" value="GAA5186532.1"/>
    <property type="molecule type" value="Genomic_DNA"/>
</dbReference>
<evidence type="ECO:0000313" key="2">
    <source>
        <dbReference type="Proteomes" id="UP001501570"/>
    </source>
</evidence>
<dbReference type="InterPro" id="IPR036291">
    <property type="entry name" value="NAD(P)-bd_dom_sf"/>
</dbReference>
<proteinExistence type="predicted"/>
<organism evidence="1 2">
    <name type="scientific">Rugosimonospora acidiphila</name>
    <dbReference type="NCBI Taxonomy" id="556531"/>
    <lineage>
        <taxon>Bacteria</taxon>
        <taxon>Bacillati</taxon>
        <taxon>Actinomycetota</taxon>
        <taxon>Actinomycetes</taxon>
        <taxon>Micromonosporales</taxon>
        <taxon>Micromonosporaceae</taxon>
        <taxon>Rugosimonospora</taxon>
    </lineage>
</organism>
<protein>
    <recommendedName>
        <fullName evidence="3">Short chain dehydrogenase</fullName>
    </recommendedName>
</protein>
<comment type="caution">
    <text evidence="1">The sequence shown here is derived from an EMBL/GenBank/DDBJ whole genome shotgun (WGS) entry which is preliminary data.</text>
</comment>
<gene>
    <name evidence="1" type="ORF">GCM10023322_32980</name>
</gene>
<dbReference type="PANTHER" id="PTHR48476:SF2">
    <property type="entry name" value="SHORT-CHAIN DEHYDROGENASE_REDUCTASE"/>
    <property type="match status" value="1"/>
</dbReference>
<dbReference type="InterPro" id="IPR002347">
    <property type="entry name" value="SDR_fam"/>
</dbReference>
<dbReference type="Proteomes" id="UP001501570">
    <property type="component" value="Unassembled WGS sequence"/>
</dbReference>
<dbReference type="PANTHER" id="PTHR48476">
    <property type="entry name" value="SHORT-CHAIN DEHYDROGENASE TIC 32, CHLOROPLASTIC-LIKE"/>
    <property type="match status" value="1"/>
</dbReference>
<dbReference type="Gene3D" id="3.40.50.720">
    <property type="entry name" value="NAD(P)-binding Rossmann-like Domain"/>
    <property type="match status" value="1"/>
</dbReference>
<evidence type="ECO:0008006" key="3">
    <source>
        <dbReference type="Google" id="ProtNLM"/>
    </source>
</evidence>